<protein>
    <submittedName>
        <fullName evidence="1">Sirohydrochlorin chelatase</fullName>
    </submittedName>
</protein>
<keyword evidence="2" id="KW-1185">Reference proteome</keyword>
<evidence type="ECO:0000313" key="2">
    <source>
        <dbReference type="Proteomes" id="UP001289645"/>
    </source>
</evidence>
<name>A0ACC6MGR2_MYCPF</name>
<dbReference type="Proteomes" id="UP001289645">
    <property type="component" value="Unassembled WGS sequence"/>
</dbReference>
<dbReference type="EMBL" id="JAOXLN010000010">
    <property type="protein sequence ID" value="MDZ5086068.1"/>
    <property type="molecule type" value="Genomic_DNA"/>
</dbReference>
<sequence length="243" mass="25939">MRTARLLSSPTLILTAHGSADPRSAANAREVAATIRRLRPGLDARVAFCEQNAPNLRDVLATVVPGAAVVVPLLLADAYHARVDIPEMIAESGTDARQAEVLGEDERLIHVLRQRLEHAGVSRLDPRVGVLVTAVGSSHAQANARTAGVARELTMTTRWTATTAFATGPHPTPAEAAEVLRSRGASRLVIAPWFLAHGRITDRVAEFARSERIPMSSPLGAHRQVAETVLDRFDSVAPARAAA</sequence>
<accession>A0ACC6MGR2</accession>
<gene>
    <name evidence="1" type="ORF">OHX15_11800</name>
</gene>
<organism evidence="1 2">
    <name type="scientific">Mycolicibacterium parafortuitum</name>
    <name type="common">Mycobacterium parafortuitum</name>
    <dbReference type="NCBI Taxonomy" id="39692"/>
    <lineage>
        <taxon>Bacteria</taxon>
        <taxon>Bacillati</taxon>
        <taxon>Actinomycetota</taxon>
        <taxon>Actinomycetes</taxon>
        <taxon>Mycobacteriales</taxon>
        <taxon>Mycobacteriaceae</taxon>
        <taxon>Mycolicibacterium</taxon>
    </lineage>
</organism>
<proteinExistence type="predicted"/>
<evidence type="ECO:0000313" key="1">
    <source>
        <dbReference type="EMBL" id="MDZ5086068.1"/>
    </source>
</evidence>
<comment type="caution">
    <text evidence="1">The sequence shown here is derived from an EMBL/GenBank/DDBJ whole genome shotgun (WGS) entry which is preliminary data.</text>
</comment>
<reference evidence="1 2" key="1">
    <citation type="journal article" date="2021" name="Chemosphere">
        <title>Bioballs carrying a syntrophic Rhodococcus and Mycolicibacterium consortium for simultaneous sorption and biodegradation of fuel oil in contaminated freshwater.</title>
        <authorList>
            <person name="Naloka K."/>
            <person name="Polrit D."/>
            <person name="Muangchinda C."/>
            <person name="Thoetkiattikul H."/>
            <person name="Pinyakong O."/>
        </authorList>
    </citation>
    <scope>NUCLEOTIDE SEQUENCE [LARGE SCALE GENOMIC DNA]</scope>
    <source>
        <strain evidence="1 2">J101</strain>
    </source>
</reference>